<gene>
    <name evidence="2" type="ORF">PA27867_0800</name>
</gene>
<sequence precursor="true">MKKVIALTTAIGVALVVLTGVAPASAEATRVDTSTSTVAPLADPTQTLWPLYKTVYDGTIYELVTEAGVETPVPLSFEKWRDVYKFSSFENTATDFVKYPWSPTVYAVTFWPGGESAWQWTPITFAQWQTAGFPSARIAGWIKGSYYYQWGSSPEVLVEGADGINHKLSYTEWEASGFRAFQWRSAEGFFKLTWSNDIVRMTNIGFGQGGPIDYAEWAAEGFPTPQVGPRLPNDMFLIFPDSSTVHYTAPGIYRPVTFDEWTAAGRPTPELVKGH</sequence>
<proteinExistence type="predicted"/>
<feature type="signal peptide" evidence="1">
    <location>
        <begin position="1"/>
        <end position="26"/>
    </location>
</feature>
<dbReference type="OrthoDB" id="5054919at2"/>
<dbReference type="AlphaFoldDB" id="A0A1B1BGS2"/>
<feature type="chain" id="PRO_5008519879" evidence="1">
    <location>
        <begin position="27"/>
        <end position="275"/>
    </location>
</feature>
<reference evidence="2 3" key="1">
    <citation type="submission" date="2016-06" db="EMBL/GenBank/DDBJ databases">
        <title>Genome sequencing of Cryobacterium arcticum PAMC 27867.</title>
        <authorList>
            <person name="Lee J."/>
            <person name="Kim O.-S."/>
        </authorList>
    </citation>
    <scope>NUCLEOTIDE SEQUENCE [LARGE SCALE GENOMIC DNA]</scope>
    <source>
        <strain evidence="2 3">PAMC 27867</strain>
    </source>
</reference>
<accession>A0A1B1BGS2</accession>
<dbReference type="KEGG" id="cart:PA27867_0800"/>
<dbReference type="Proteomes" id="UP000092582">
    <property type="component" value="Chromosome 1"/>
</dbReference>
<evidence type="ECO:0000256" key="1">
    <source>
        <dbReference type="SAM" id="SignalP"/>
    </source>
</evidence>
<keyword evidence="1" id="KW-0732">Signal</keyword>
<dbReference type="STRING" id="670052.PA27867_0800"/>
<dbReference type="EMBL" id="CP016282">
    <property type="protein sequence ID" value="ANP71767.1"/>
    <property type="molecule type" value="Genomic_DNA"/>
</dbReference>
<evidence type="ECO:0000313" key="3">
    <source>
        <dbReference type="Proteomes" id="UP000092582"/>
    </source>
</evidence>
<dbReference type="RefSeq" id="WP_157109113.1">
    <property type="nucleotide sequence ID" value="NZ_CP016282.1"/>
</dbReference>
<name>A0A1B1BGS2_9MICO</name>
<evidence type="ECO:0000313" key="2">
    <source>
        <dbReference type="EMBL" id="ANP71767.1"/>
    </source>
</evidence>
<organism evidence="2 3">
    <name type="scientific">Cryobacterium arcticum</name>
    <dbReference type="NCBI Taxonomy" id="670052"/>
    <lineage>
        <taxon>Bacteria</taxon>
        <taxon>Bacillati</taxon>
        <taxon>Actinomycetota</taxon>
        <taxon>Actinomycetes</taxon>
        <taxon>Micrococcales</taxon>
        <taxon>Microbacteriaceae</taxon>
        <taxon>Cryobacterium</taxon>
    </lineage>
</organism>
<keyword evidence="3" id="KW-1185">Reference proteome</keyword>
<protein>
    <submittedName>
        <fullName evidence="2">Uncharacterized protein</fullName>
    </submittedName>
</protein>